<protein>
    <submittedName>
        <fullName evidence="1">Uncharacterized protein</fullName>
    </submittedName>
</protein>
<keyword evidence="2" id="KW-1185">Reference proteome</keyword>
<comment type="caution">
    <text evidence="1">The sequence shown here is derived from an EMBL/GenBank/DDBJ whole genome shotgun (WGS) entry which is preliminary data.</text>
</comment>
<dbReference type="Proteomes" id="UP000031036">
    <property type="component" value="Unassembled WGS sequence"/>
</dbReference>
<proteinExistence type="predicted"/>
<name>A0A0B2VUJ9_TOXCA</name>
<accession>A0A0B2VUJ9</accession>
<organism evidence="1 2">
    <name type="scientific">Toxocara canis</name>
    <name type="common">Canine roundworm</name>
    <dbReference type="NCBI Taxonomy" id="6265"/>
    <lineage>
        <taxon>Eukaryota</taxon>
        <taxon>Metazoa</taxon>
        <taxon>Ecdysozoa</taxon>
        <taxon>Nematoda</taxon>
        <taxon>Chromadorea</taxon>
        <taxon>Rhabditida</taxon>
        <taxon>Spirurina</taxon>
        <taxon>Ascaridomorpha</taxon>
        <taxon>Ascaridoidea</taxon>
        <taxon>Toxocaridae</taxon>
        <taxon>Toxocara</taxon>
    </lineage>
</organism>
<gene>
    <name evidence="1" type="ORF">Tcan_06243</name>
</gene>
<reference evidence="1 2" key="1">
    <citation type="submission" date="2014-11" db="EMBL/GenBank/DDBJ databases">
        <title>Genetic blueprint of the zoonotic pathogen Toxocara canis.</title>
        <authorList>
            <person name="Zhu X.-Q."/>
            <person name="Korhonen P.K."/>
            <person name="Cai H."/>
            <person name="Young N.D."/>
            <person name="Nejsum P."/>
            <person name="von Samson-Himmelstjerna G."/>
            <person name="Boag P.R."/>
            <person name="Tan P."/>
            <person name="Li Q."/>
            <person name="Min J."/>
            <person name="Yang Y."/>
            <person name="Wang X."/>
            <person name="Fang X."/>
            <person name="Hall R.S."/>
            <person name="Hofmann A."/>
            <person name="Sternberg P.W."/>
            <person name="Jex A.R."/>
            <person name="Gasser R.B."/>
        </authorList>
    </citation>
    <scope>NUCLEOTIDE SEQUENCE [LARGE SCALE GENOMIC DNA]</scope>
    <source>
        <strain evidence="1">PN_DK_2014</strain>
    </source>
</reference>
<evidence type="ECO:0000313" key="2">
    <source>
        <dbReference type="Proteomes" id="UP000031036"/>
    </source>
</evidence>
<dbReference type="AlphaFoldDB" id="A0A0B2VUJ9"/>
<dbReference type="EMBL" id="JPKZ01000811">
    <property type="protein sequence ID" value="KHN85338.1"/>
    <property type="molecule type" value="Genomic_DNA"/>
</dbReference>
<sequence length="136" mass="15802">MRESGVDSTRKSYSIAAIRESTRQQERRGRVTYVRVRRIRCARPLNACAPRQAHSNIGWDVVLDTSSFSISCATFPTFRGRRVKTVGKSGDNRENCLLTRYEKQGCYLLPVTQLKEWLQNTILFENRFLTINWGRQ</sequence>
<evidence type="ECO:0000313" key="1">
    <source>
        <dbReference type="EMBL" id="KHN85338.1"/>
    </source>
</evidence>